<reference evidence="1 2" key="1">
    <citation type="journal article" date="2019" name="BMC Genomics">
        <title>New insights from Opisthorchis felineus genome: update on genomics of the epidemiologically important liver flukes.</title>
        <authorList>
            <person name="Ershov N.I."/>
            <person name="Mordvinov V.A."/>
            <person name="Prokhortchouk E.B."/>
            <person name="Pakharukova M.Y."/>
            <person name="Gunbin K.V."/>
            <person name="Ustyantsev K."/>
            <person name="Genaev M.A."/>
            <person name="Blinov A.G."/>
            <person name="Mazur A."/>
            <person name="Boulygina E."/>
            <person name="Tsygankova S."/>
            <person name="Khrameeva E."/>
            <person name="Chekanov N."/>
            <person name="Fan G."/>
            <person name="Xiao A."/>
            <person name="Zhang H."/>
            <person name="Xu X."/>
            <person name="Yang H."/>
            <person name="Solovyev V."/>
            <person name="Lee S.M."/>
            <person name="Liu X."/>
            <person name="Afonnikov D.A."/>
            <person name="Skryabin K.G."/>
        </authorList>
    </citation>
    <scope>NUCLEOTIDE SEQUENCE [LARGE SCALE GENOMIC DNA]</scope>
    <source>
        <strain evidence="1">AK-0245</strain>
        <tissue evidence="1">Whole organism</tissue>
    </source>
</reference>
<comment type="caution">
    <text evidence="1">The sequence shown here is derived from an EMBL/GenBank/DDBJ whole genome shotgun (WGS) entry which is preliminary data.</text>
</comment>
<dbReference type="Proteomes" id="UP000308267">
    <property type="component" value="Unassembled WGS sequence"/>
</dbReference>
<gene>
    <name evidence="1" type="ORF">CRM22_003173</name>
</gene>
<organism evidence="1 2">
    <name type="scientific">Opisthorchis felineus</name>
    <dbReference type="NCBI Taxonomy" id="147828"/>
    <lineage>
        <taxon>Eukaryota</taxon>
        <taxon>Metazoa</taxon>
        <taxon>Spiralia</taxon>
        <taxon>Lophotrochozoa</taxon>
        <taxon>Platyhelminthes</taxon>
        <taxon>Trematoda</taxon>
        <taxon>Digenea</taxon>
        <taxon>Opisthorchiida</taxon>
        <taxon>Opisthorchiata</taxon>
        <taxon>Opisthorchiidae</taxon>
        <taxon>Opisthorchis</taxon>
    </lineage>
</organism>
<sequence>MRHFLLQHSMHNSLLAFFVCGITFSVRAKLLLGKECSRMTDKIVNHCTVDPLTKYGCFVNDNNLRDLRRMNVVPSVNRELFTYCVKCKRCQSEYAKCLVKSLSEPHFQRCSAATFYMSEAKKLLNKKTG</sequence>
<dbReference type="AlphaFoldDB" id="A0A4S2M7B2"/>
<keyword evidence="2" id="KW-1185">Reference proteome</keyword>
<evidence type="ECO:0000313" key="2">
    <source>
        <dbReference type="Proteomes" id="UP000308267"/>
    </source>
</evidence>
<dbReference type="EMBL" id="SJOL01005337">
    <property type="protein sequence ID" value="TGZ70479.1"/>
    <property type="molecule type" value="Genomic_DNA"/>
</dbReference>
<name>A0A4S2M7B2_OPIFE</name>
<proteinExistence type="predicted"/>
<protein>
    <submittedName>
        <fullName evidence="1">Uncharacterized protein</fullName>
    </submittedName>
</protein>
<accession>A0A4S2M7B2</accession>
<evidence type="ECO:0000313" key="1">
    <source>
        <dbReference type="EMBL" id="TGZ70479.1"/>
    </source>
</evidence>